<feature type="compositionally biased region" description="Basic residues" evidence="1">
    <location>
        <begin position="109"/>
        <end position="121"/>
    </location>
</feature>
<evidence type="ECO:0000256" key="1">
    <source>
        <dbReference type="SAM" id="MobiDB-lite"/>
    </source>
</evidence>
<reference evidence="2" key="1">
    <citation type="submission" date="2023-01" db="EMBL/GenBank/DDBJ databases">
        <title>Metagenome sequencing of chrysophaentin producing Chrysophaeum taylorii.</title>
        <authorList>
            <person name="Davison J."/>
            <person name="Bewley C."/>
        </authorList>
    </citation>
    <scope>NUCLEOTIDE SEQUENCE</scope>
    <source>
        <strain evidence="2">NIES-1699</strain>
    </source>
</reference>
<feature type="compositionally biased region" description="Low complexity" evidence="1">
    <location>
        <begin position="73"/>
        <end position="108"/>
    </location>
</feature>
<evidence type="ECO:0000313" key="3">
    <source>
        <dbReference type="Proteomes" id="UP001230188"/>
    </source>
</evidence>
<protein>
    <submittedName>
        <fullName evidence="2">Uncharacterized protein</fullName>
    </submittedName>
</protein>
<sequence>MADPLRTGAIFRVTDLSKLRSVAPLPRCRRETEGEEVEPITTRESHNIATEFTDLLATAKAPNLTPKRRRAQPRTTTTTTTEAVETPETPPTVARRPQQQQQQQQQQQRRQRPSSQRKRRAPSQQPRQSPTPVKTTRSGRRSCRVLEWWKSERLVVSSDGSAAIVSTEDDLPGHERPPSSAEDD</sequence>
<feature type="region of interest" description="Disordered" evidence="1">
    <location>
        <begin position="27"/>
        <end position="184"/>
    </location>
</feature>
<organism evidence="2 3">
    <name type="scientific">Chrysophaeum taylorii</name>
    <dbReference type="NCBI Taxonomy" id="2483200"/>
    <lineage>
        <taxon>Eukaryota</taxon>
        <taxon>Sar</taxon>
        <taxon>Stramenopiles</taxon>
        <taxon>Ochrophyta</taxon>
        <taxon>Pelagophyceae</taxon>
        <taxon>Pelagomonadales</taxon>
        <taxon>Pelagomonadaceae</taxon>
        <taxon>Chrysophaeum</taxon>
    </lineage>
</organism>
<proteinExistence type="predicted"/>
<keyword evidence="3" id="KW-1185">Reference proteome</keyword>
<evidence type="ECO:0000313" key="2">
    <source>
        <dbReference type="EMBL" id="KAJ8612277.1"/>
    </source>
</evidence>
<dbReference type="EMBL" id="JAQMWT010000055">
    <property type="protein sequence ID" value="KAJ8612277.1"/>
    <property type="molecule type" value="Genomic_DNA"/>
</dbReference>
<gene>
    <name evidence="2" type="ORF">CTAYLR_002946</name>
</gene>
<comment type="caution">
    <text evidence="2">The sequence shown here is derived from an EMBL/GenBank/DDBJ whole genome shotgun (WGS) entry which is preliminary data.</text>
</comment>
<accession>A0AAD7UM51</accession>
<dbReference type="Proteomes" id="UP001230188">
    <property type="component" value="Unassembled WGS sequence"/>
</dbReference>
<dbReference type="AlphaFoldDB" id="A0AAD7UM51"/>
<name>A0AAD7UM51_9STRA</name>